<proteinExistence type="predicted"/>
<accession>A0A0F6YH91</accession>
<evidence type="ECO:0000313" key="2">
    <source>
        <dbReference type="Proteomes" id="UP000034883"/>
    </source>
</evidence>
<dbReference type="AlphaFoldDB" id="A0A0F6YH91"/>
<gene>
    <name evidence="1" type="ORF">DB32_001644</name>
</gene>
<name>A0A0F6YH91_9BACT</name>
<dbReference type="KEGG" id="samy:DB32_001644"/>
<dbReference type="OrthoDB" id="9690816at2"/>
<protein>
    <recommendedName>
        <fullName evidence="3">HEAT repeat protein</fullName>
    </recommendedName>
</protein>
<organism evidence="1 2">
    <name type="scientific">Sandaracinus amylolyticus</name>
    <dbReference type="NCBI Taxonomy" id="927083"/>
    <lineage>
        <taxon>Bacteria</taxon>
        <taxon>Pseudomonadati</taxon>
        <taxon>Myxococcota</taxon>
        <taxon>Polyangia</taxon>
        <taxon>Polyangiales</taxon>
        <taxon>Sandaracinaceae</taxon>
        <taxon>Sandaracinus</taxon>
    </lineage>
</organism>
<reference evidence="1 2" key="1">
    <citation type="submission" date="2015-03" db="EMBL/GenBank/DDBJ databases">
        <title>Genome assembly of Sandaracinus amylolyticus DSM 53668.</title>
        <authorList>
            <person name="Sharma G."/>
            <person name="Subramanian S."/>
        </authorList>
    </citation>
    <scope>NUCLEOTIDE SEQUENCE [LARGE SCALE GENOMIC DNA]</scope>
    <source>
        <strain evidence="1 2">DSM 53668</strain>
    </source>
</reference>
<keyword evidence="2" id="KW-1185">Reference proteome</keyword>
<evidence type="ECO:0000313" key="1">
    <source>
        <dbReference type="EMBL" id="AKF04495.1"/>
    </source>
</evidence>
<dbReference type="EMBL" id="CP011125">
    <property type="protein sequence ID" value="AKF04495.1"/>
    <property type="molecule type" value="Genomic_DNA"/>
</dbReference>
<dbReference type="RefSeq" id="WP_053231832.1">
    <property type="nucleotide sequence ID" value="NZ_CP011125.1"/>
</dbReference>
<evidence type="ECO:0008006" key="3">
    <source>
        <dbReference type="Google" id="ProtNLM"/>
    </source>
</evidence>
<sequence length="230" mass="24263">MRDPLAIVRAAVADPILYKAAALALDECEPDEAAATWLAQAHDRGEASSWLVASLLGHLRHPAGYAKALELMRAGVTYAPHSLVSIAGVDAERDLIEAIETSEDGNVRRVAAGALGALGTESAIAYLVSAPARGRLRALSVAQALESAPLDARVLIDALRSPQVEMRRWPPMLIAMRLEAARRAGSNADVPDDAALRAALAAAIDEGFDVVWRADATILRAWLGADHPSG</sequence>
<dbReference type="Proteomes" id="UP000034883">
    <property type="component" value="Chromosome"/>
</dbReference>
<dbReference type="STRING" id="927083.DB32_001644"/>